<protein>
    <submittedName>
        <fullName evidence="2">DUF218 domain-containing protein</fullName>
    </submittedName>
</protein>
<dbReference type="EMBL" id="JAMTCJ010000003">
    <property type="protein sequence ID" value="MCP2177054.1"/>
    <property type="molecule type" value="Genomic_DNA"/>
</dbReference>
<dbReference type="Pfam" id="PF02698">
    <property type="entry name" value="DUF218"/>
    <property type="match status" value="1"/>
</dbReference>
<dbReference type="PANTHER" id="PTHR30336:SF4">
    <property type="entry name" value="ENVELOPE BIOGENESIS FACTOR ELYC"/>
    <property type="match status" value="1"/>
</dbReference>
<dbReference type="InterPro" id="IPR003848">
    <property type="entry name" value="DUF218"/>
</dbReference>
<dbReference type="Proteomes" id="UP001206895">
    <property type="component" value="Unassembled WGS sequence"/>
</dbReference>
<reference evidence="2 3" key="1">
    <citation type="submission" date="2022-06" db="EMBL/GenBank/DDBJ databases">
        <title>Genomic Encyclopedia of Archaeal and Bacterial Type Strains, Phase II (KMG-II): from individual species to whole genera.</title>
        <authorList>
            <person name="Goeker M."/>
        </authorList>
    </citation>
    <scope>NUCLEOTIDE SEQUENCE [LARGE SCALE GENOMIC DNA]</scope>
    <source>
        <strain evidence="2 3">DSM 44693</strain>
    </source>
</reference>
<dbReference type="InterPro" id="IPR014729">
    <property type="entry name" value="Rossmann-like_a/b/a_fold"/>
</dbReference>
<feature type="domain" description="DUF218" evidence="1">
    <location>
        <begin position="141"/>
        <end position="273"/>
    </location>
</feature>
<accession>A0ABT1HFU6</accession>
<dbReference type="PANTHER" id="PTHR30336">
    <property type="entry name" value="INNER MEMBRANE PROTEIN, PROBABLE PERMEASE"/>
    <property type="match status" value="1"/>
</dbReference>
<evidence type="ECO:0000313" key="2">
    <source>
        <dbReference type="EMBL" id="MCP2177054.1"/>
    </source>
</evidence>
<organism evidence="2 3">
    <name type="scientific">Williamsia maris</name>
    <dbReference type="NCBI Taxonomy" id="72806"/>
    <lineage>
        <taxon>Bacteria</taxon>
        <taxon>Bacillati</taxon>
        <taxon>Actinomycetota</taxon>
        <taxon>Actinomycetes</taxon>
        <taxon>Mycobacteriales</taxon>
        <taxon>Nocardiaceae</taxon>
        <taxon>Williamsia</taxon>
    </lineage>
</organism>
<gene>
    <name evidence="2" type="ORF">LX13_002882</name>
</gene>
<proteinExistence type="predicted"/>
<evidence type="ECO:0000313" key="3">
    <source>
        <dbReference type="Proteomes" id="UP001206895"/>
    </source>
</evidence>
<sequence>MQLWSRVRRLGLVIGALAVITTGVGATQVLVAPAPASAKPAPSVTLYNSAQGKFSNGNVAGGLADLAALVRVAPNDRQALALQAIWADYAYDFPTKASALARLNAVSPATARGVGGVFGAIGAGIATVPNPLPGIIGPRTAIVALGYGLLPNGTMRPELIQRLNKTWVQALVAPFSPVIVTGGAPQNGVTEAAAMKRWLIGRGIPASRIIAETRAGSTVANALNSAAIIRSRGLANAIIVSSANHLRRAVADFVVAGVPVVGTTTQFDGWAPEILPPARDAQRGIYLDVTRTFGLPAGR</sequence>
<evidence type="ECO:0000259" key="1">
    <source>
        <dbReference type="Pfam" id="PF02698"/>
    </source>
</evidence>
<dbReference type="RefSeq" id="WP_253662038.1">
    <property type="nucleotide sequence ID" value="NZ_BAAAJQ010000001.1"/>
</dbReference>
<dbReference type="InterPro" id="IPR051599">
    <property type="entry name" value="Cell_Envelope_Assoc"/>
</dbReference>
<comment type="caution">
    <text evidence="2">The sequence shown here is derived from an EMBL/GenBank/DDBJ whole genome shotgun (WGS) entry which is preliminary data.</text>
</comment>
<keyword evidence="3" id="KW-1185">Reference proteome</keyword>
<dbReference type="CDD" id="cd06259">
    <property type="entry name" value="YdcF-like"/>
    <property type="match status" value="1"/>
</dbReference>
<name>A0ABT1HFU6_9NOCA</name>
<dbReference type="Gene3D" id="3.40.50.620">
    <property type="entry name" value="HUPs"/>
    <property type="match status" value="1"/>
</dbReference>